<dbReference type="GO" id="GO:0005737">
    <property type="term" value="C:cytoplasm"/>
    <property type="evidence" value="ECO:0007669"/>
    <property type="project" value="UniProtKB-SubCell"/>
</dbReference>
<dbReference type="InterPro" id="IPR002104">
    <property type="entry name" value="Integrase_catalytic"/>
</dbReference>
<dbReference type="Pfam" id="PF00589">
    <property type="entry name" value="Phage_integrase"/>
    <property type="match status" value="1"/>
</dbReference>
<dbReference type="STRING" id="690879.TSACC_22257"/>
<keyword evidence="6 9" id="KW-0238">DNA-binding</keyword>
<feature type="active site" evidence="9">
    <location>
        <position position="239"/>
    </location>
</feature>
<sequence>MAEQFFKYLEAEKNASPHTLTAYRQAMQGFQKFRPNTYWKAAKAQDFREYMLFLMKAGKARASVRAQFSALRSLYQFLRMRGLVTTDPLSEISMPKVEKSLPQFFTNSQVETLLQKPVEEEKTKQAPPWMLARDKAIFELFYSTGIRLSELVSLDVRDLDPYSETIRVIGKGSKERICPVGSFALEAISHYRSQANVHAGPLFINKSRRRLTGRSVWLAMKKHLRAAGLPETMSPHKLRHTFATHLLDNGADLRSVQSLLGHASLSTTQIYTHVTADRLKRAYENAHPRA</sequence>
<proteinExistence type="inferred from homology"/>
<dbReference type="AlphaFoldDB" id="A0A146GAL7"/>
<evidence type="ECO:0000313" key="12">
    <source>
        <dbReference type="EMBL" id="GAT33837.1"/>
    </source>
</evidence>
<evidence type="ECO:0000259" key="11">
    <source>
        <dbReference type="PROSITE" id="PS51900"/>
    </source>
</evidence>
<dbReference type="InterPro" id="IPR050090">
    <property type="entry name" value="Tyrosine_recombinase_XerCD"/>
</dbReference>
<dbReference type="InterPro" id="IPR010998">
    <property type="entry name" value="Integrase_recombinase_N"/>
</dbReference>
<dbReference type="Gene3D" id="1.10.150.130">
    <property type="match status" value="1"/>
</dbReference>
<keyword evidence="7 9" id="KW-0233">DNA recombination</keyword>
<reference evidence="13" key="1">
    <citation type="journal article" date="2017" name="Genome Announc.">
        <title>Draft Genome Sequence of Terrimicrobium sacchariphilum NM-5T, a Facultative Anaerobic Soil Bacterium of the Class Spartobacteria.</title>
        <authorList>
            <person name="Qiu Y.L."/>
            <person name="Tourlousse D.M."/>
            <person name="Matsuura N."/>
            <person name="Ohashi A."/>
            <person name="Sekiguchi Y."/>
        </authorList>
    </citation>
    <scope>NUCLEOTIDE SEQUENCE [LARGE SCALE GENOMIC DNA]</scope>
    <source>
        <strain evidence="13">NM-5</strain>
    </source>
</reference>
<evidence type="ECO:0000256" key="7">
    <source>
        <dbReference type="ARBA" id="ARBA00023172"/>
    </source>
</evidence>
<dbReference type="EMBL" id="BDCO01000002">
    <property type="protein sequence ID" value="GAT33837.1"/>
    <property type="molecule type" value="Genomic_DNA"/>
</dbReference>
<dbReference type="GO" id="GO:0003677">
    <property type="term" value="F:DNA binding"/>
    <property type="evidence" value="ECO:0007669"/>
    <property type="project" value="UniProtKB-UniRule"/>
</dbReference>
<gene>
    <name evidence="9" type="primary">xerC</name>
    <name evidence="12" type="ORF">TSACC_22257</name>
</gene>
<keyword evidence="2 9" id="KW-0963">Cytoplasm</keyword>
<evidence type="ECO:0000256" key="4">
    <source>
        <dbReference type="ARBA" id="ARBA00022829"/>
    </source>
</evidence>
<dbReference type="PROSITE" id="PS51900">
    <property type="entry name" value="CB"/>
    <property type="match status" value="1"/>
</dbReference>
<comment type="subcellular location">
    <subcellularLocation>
        <location evidence="1 9">Cytoplasm</location>
    </subcellularLocation>
</comment>
<evidence type="ECO:0000256" key="2">
    <source>
        <dbReference type="ARBA" id="ARBA00022490"/>
    </source>
</evidence>
<dbReference type="NCBIfam" id="NF001399">
    <property type="entry name" value="PRK00283.1"/>
    <property type="match status" value="1"/>
</dbReference>
<dbReference type="SUPFAM" id="SSF56349">
    <property type="entry name" value="DNA breaking-rejoining enzymes"/>
    <property type="match status" value="1"/>
</dbReference>
<keyword evidence="3 9" id="KW-0132">Cell division</keyword>
<comment type="subunit">
    <text evidence="9">Forms a cyclic heterotetrameric complex composed of two molecules of XerC and two molecules of XerD.</text>
</comment>
<dbReference type="HAMAP" id="MF_01808">
    <property type="entry name" value="Recomb_XerC_XerD"/>
    <property type="match status" value="1"/>
</dbReference>
<feature type="active site" evidence="9">
    <location>
        <position position="147"/>
    </location>
</feature>
<evidence type="ECO:0000256" key="5">
    <source>
        <dbReference type="ARBA" id="ARBA00022908"/>
    </source>
</evidence>
<dbReference type="GO" id="GO:0009037">
    <property type="term" value="F:tyrosine-based site-specific recombinase activity"/>
    <property type="evidence" value="ECO:0007669"/>
    <property type="project" value="UniProtKB-UniRule"/>
</dbReference>
<dbReference type="InParanoid" id="A0A146GAL7"/>
<dbReference type="InterPro" id="IPR004107">
    <property type="entry name" value="Integrase_SAM-like_N"/>
</dbReference>
<dbReference type="GO" id="GO:0006313">
    <property type="term" value="P:DNA transposition"/>
    <property type="evidence" value="ECO:0007669"/>
    <property type="project" value="UniProtKB-UniRule"/>
</dbReference>
<dbReference type="Proteomes" id="UP000076023">
    <property type="component" value="Unassembled WGS sequence"/>
</dbReference>
<comment type="function">
    <text evidence="9">Site-specific tyrosine recombinase, which acts by catalyzing the cutting and rejoining of the recombining DNA molecules. The XerC-XerD complex is essential to convert dimers of the bacterial chromosome into monomers to permit their segregation at cell division. It also contributes to the segregational stability of plasmids.</text>
</comment>
<feature type="active site" evidence="9">
    <location>
        <position position="236"/>
    </location>
</feature>
<protein>
    <recommendedName>
        <fullName evidence="9">Tyrosine recombinase XerC</fullName>
    </recommendedName>
</protein>
<dbReference type="NCBIfam" id="NF040815">
    <property type="entry name" value="recomb_XerA_Arch"/>
    <property type="match status" value="1"/>
</dbReference>
<dbReference type="Gene3D" id="1.10.443.10">
    <property type="entry name" value="Intergrase catalytic core"/>
    <property type="match status" value="1"/>
</dbReference>
<keyword evidence="5 9" id="KW-0229">DNA integration</keyword>
<feature type="domain" description="Tyr recombinase" evidence="10">
    <location>
        <begin position="100"/>
        <end position="284"/>
    </location>
</feature>
<dbReference type="Pfam" id="PF02899">
    <property type="entry name" value="Phage_int_SAM_1"/>
    <property type="match status" value="1"/>
</dbReference>
<dbReference type="PANTHER" id="PTHR30349">
    <property type="entry name" value="PHAGE INTEGRASE-RELATED"/>
    <property type="match status" value="1"/>
</dbReference>
<dbReference type="InterPro" id="IPR013762">
    <property type="entry name" value="Integrase-like_cat_sf"/>
</dbReference>
<keyword evidence="4 9" id="KW-0159">Chromosome partition</keyword>
<name>A0A146GAL7_TERSA</name>
<evidence type="ECO:0000256" key="9">
    <source>
        <dbReference type="HAMAP-Rule" id="MF_01808"/>
    </source>
</evidence>
<accession>A0A146GAL7</accession>
<evidence type="ECO:0000256" key="1">
    <source>
        <dbReference type="ARBA" id="ARBA00004496"/>
    </source>
</evidence>
<keyword evidence="8 9" id="KW-0131">Cell cycle</keyword>
<feature type="active site" description="O-(3'-phospho-DNA)-tyrosine intermediate" evidence="9">
    <location>
        <position position="271"/>
    </location>
</feature>
<dbReference type="CDD" id="cd00798">
    <property type="entry name" value="INT_XerDC_C"/>
    <property type="match status" value="1"/>
</dbReference>
<evidence type="ECO:0000256" key="3">
    <source>
        <dbReference type="ARBA" id="ARBA00022618"/>
    </source>
</evidence>
<dbReference type="InterPro" id="IPR044068">
    <property type="entry name" value="CB"/>
</dbReference>
<dbReference type="RefSeq" id="WP_202815958.1">
    <property type="nucleotide sequence ID" value="NZ_BDCO01000002.1"/>
</dbReference>
<feature type="active site" evidence="9">
    <location>
        <position position="262"/>
    </location>
</feature>
<feature type="domain" description="Core-binding (CB)" evidence="11">
    <location>
        <begin position="1"/>
        <end position="79"/>
    </location>
</feature>
<dbReference type="GO" id="GO:0051301">
    <property type="term" value="P:cell division"/>
    <property type="evidence" value="ECO:0007669"/>
    <property type="project" value="UniProtKB-KW"/>
</dbReference>
<evidence type="ECO:0000256" key="6">
    <source>
        <dbReference type="ARBA" id="ARBA00023125"/>
    </source>
</evidence>
<dbReference type="PANTHER" id="PTHR30349:SF77">
    <property type="entry name" value="TYROSINE RECOMBINASE XERC"/>
    <property type="match status" value="1"/>
</dbReference>
<dbReference type="GO" id="GO:0007059">
    <property type="term" value="P:chromosome segregation"/>
    <property type="evidence" value="ECO:0007669"/>
    <property type="project" value="UniProtKB-UniRule"/>
</dbReference>
<dbReference type="InterPro" id="IPR023009">
    <property type="entry name" value="Tyrosine_recombinase_XerC/XerD"/>
</dbReference>
<comment type="caution">
    <text evidence="12">The sequence shown here is derived from an EMBL/GenBank/DDBJ whole genome shotgun (WGS) entry which is preliminary data.</text>
</comment>
<comment type="similarity">
    <text evidence="9">Belongs to the 'phage' integrase family. XerC subfamily.</text>
</comment>
<dbReference type="InterPro" id="IPR011010">
    <property type="entry name" value="DNA_brk_join_enz"/>
</dbReference>
<dbReference type="PROSITE" id="PS51898">
    <property type="entry name" value="TYR_RECOMBINASE"/>
    <property type="match status" value="1"/>
</dbReference>
<evidence type="ECO:0000313" key="13">
    <source>
        <dbReference type="Proteomes" id="UP000076023"/>
    </source>
</evidence>
<organism evidence="12 13">
    <name type="scientific">Terrimicrobium sacchariphilum</name>
    <dbReference type="NCBI Taxonomy" id="690879"/>
    <lineage>
        <taxon>Bacteria</taxon>
        <taxon>Pseudomonadati</taxon>
        <taxon>Verrucomicrobiota</taxon>
        <taxon>Terrimicrobiia</taxon>
        <taxon>Terrimicrobiales</taxon>
        <taxon>Terrimicrobiaceae</taxon>
        <taxon>Terrimicrobium</taxon>
    </lineage>
</organism>
<evidence type="ECO:0000256" key="8">
    <source>
        <dbReference type="ARBA" id="ARBA00023306"/>
    </source>
</evidence>
<keyword evidence="13" id="KW-1185">Reference proteome</keyword>
<evidence type="ECO:0000259" key="10">
    <source>
        <dbReference type="PROSITE" id="PS51898"/>
    </source>
</evidence>
<feature type="active site" evidence="9">
    <location>
        <position position="171"/>
    </location>
</feature>